<organism evidence="3">
    <name type="scientific">Blastocystis hominis</name>
    <dbReference type="NCBI Taxonomy" id="12968"/>
    <lineage>
        <taxon>Eukaryota</taxon>
        <taxon>Sar</taxon>
        <taxon>Stramenopiles</taxon>
        <taxon>Bigyra</taxon>
        <taxon>Opalozoa</taxon>
        <taxon>Opalinata</taxon>
        <taxon>Blastocystidae</taxon>
        <taxon>Blastocystis</taxon>
    </lineage>
</organism>
<sequence>MENPPGDSSEHPNFQNNPQVLEDQAKRNERKQRTSINGQPLLTEETMEILLNDLEQKEKTISSLQEQVKQLNKQLQIKTDAINSIRLHCVNVISKKDEELKQARMQIGNGFPGRKESHGGKNKTRTGQTHTSQVSERPSITYLLPPSKPSHSKSISFAFLNEQIEKEELQQSLHSLRESSLHHSTEMQQMKTTLLTVRQELDRVRQEHQSTEKEYYRVEMALRKNTELVLEQQQKLAETTERRNSLAILTDDQKREIRLLETNVEELKNKLDRLHIDFDSLQLQKRHLEHLVQSDAEKYELLLSEYNEMKKNYKDLFIRYMDLKSDNDRLQRQSWRELRC</sequence>
<evidence type="ECO:0000313" key="3">
    <source>
        <dbReference type="EMBL" id="CBK20174.2"/>
    </source>
</evidence>
<reference evidence="3" key="1">
    <citation type="submission" date="2010-02" db="EMBL/GenBank/DDBJ databases">
        <title>Sequencing and annotation of the Blastocystis hominis genome.</title>
        <authorList>
            <person name="Wincker P."/>
        </authorList>
    </citation>
    <scope>NUCLEOTIDE SEQUENCE</scope>
    <source>
        <strain evidence="3">Singapore isolate B</strain>
    </source>
</reference>
<dbReference type="AlphaFoldDB" id="D8LWI5"/>
<protein>
    <submittedName>
        <fullName evidence="3">Uncharacterized protein</fullName>
    </submittedName>
</protein>
<evidence type="ECO:0000313" key="4">
    <source>
        <dbReference type="Proteomes" id="UP000008312"/>
    </source>
</evidence>
<gene>
    <name evidence="3" type="ORF">GSBLH_T00006080001</name>
</gene>
<keyword evidence="4" id="KW-1185">Reference proteome</keyword>
<dbReference type="Proteomes" id="UP000008312">
    <property type="component" value="Unassembled WGS sequence"/>
</dbReference>
<dbReference type="RefSeq" id="XP_012894222.1">
    <property type="nucleotide sequence ID" value="XM_013038768.1"/>
</dbReference>
<dbReference type="EMBL" id="FN668638">
    <property type="protein sequence ID" value="CBK20174.2"/>
    <property type="molecule type" value="Genomic_DNA"/>
</dbReference>
<dbReference type="GeneID" id="24922205"/>
<name>D8LWI5_BLAHO</name>
<dbReference type="InParanoid" id="D8LWI5"/>
<dbReference type="OrthoDB" id="10631113at2759"/>
<evidence type="ECO:0000256" key="2">
    <source>
        <dbReference type="SAM" id="MobiDB-lite"/>
    </source>
</evidence>
<feature type="compositionally biased region" description="Polar residues" evidence="2">
    <location>
        <begin position="125"/>
        <end position="138"/>
    </location>
</feature>
<feature type="coiled-coil region" evidence="1">
    <location>
        <begin position="187"/>
        <end position="333"/>
    </location>
</feature>
<feature type="coiled-coil region" evidence="1">
    <location>
        <begin position="47"/>
        <end position="81"/>
    </location>
</feature>
<evidence type="ECO:0000256" key="1">
    <source>
        <dbReference type="SAM" id="Coils"/>
    </source>
</evidence>
<feature type="region of interest" description="Disordered" evidence="2">
    <location>
        <begin position="108"/>
        <end position="149"/>
    </location>
</feature>
<feature type="region of interest" description="Disordered" evidence="2">
    <location>
        <begin position="1"/>
        <end position="41"/>
    </location>
</feature>
<proteinExistence type="predicted"/>
<accession>D8LWI5</accession>
<keyword evidence="1" id="KW-0175">Coiled coil</keyword>